<protein>
    <submittedName>
        <fullName evidence="5">Tetratricopeptide repeat protein</fullName>
    </submittedName>
</protein>
<evidence type="ECO:0000256" key="1">
    <source>
        <dbReference type="ARBA" id="ARBA00022737"/>
    </source>
</evidence>
<dbReference type="InterPro" id="IPR019734">
    <property type="entry name" value="TPR_rpt"/>
</dbReference>
<dbReference type="Pfam" id="PF14559">
    <property type="entry name" value="TPR_19"/>
    <property type="match status" value="1"/>
</dbReference>
<evidence type="ECO:0000313" key="6">
    <source>
        <dbReference type="Proteomes" id="UP000267524"/>
    </source>
</evidence>
<dbReference type="AlphaFoldDB" id="A0A3M7LE93"/>
<keyword evidence="6" id="KW-1185">Reference proteome</keyword>
<dbReference type="PANTHER" id="PTHR44858:SF1">
    <property type="entry name" value="UDP-N-ACETYLGLUCOSAMINE--PEPTIDE N-ACETYLGLUCOSAMINYLTRANSFERASE SPINDLY-RELATED"/>
    <property type="match status" value="1"/>
</dbReference>
<feature type="repeat" description="TPR" evidence="3">
    <location>
        <begin position="55"/>
        <end position="88"/>
    </location>
</feature>
<feature type="chain" id="PRO_5018198600" evidence="4">
    <location>
        <begin position="20"/>
        <end position="272"/>
    </location>
</feature>
<organism evidence="5 6">
    <name type="scientific">Chryseobacterium nematophagum</name>
    <dbReference type="NCBI Taxonomy" id="2305228"/>
    <lineage>
        <taxon>Bacteria</taxon>
        <taxon>Pseudomonadati</taxon>
        <taxon>Bacteroidota</taxon>
        <taxon>Flavobacteriia</taxon>
        <taxon>Flavobacteriales</taxon>
        <taxon>Weeksellaceae</taxon>
        <taxon>Chryseobacterium group</taxon>
        <taxon>Chryseobacterium</taxon>
    </lineage>
</organism>
<evidence type="ECO:0000256" key="3">
    <source>
        <dbReference type="PROSITE-ProRule" id="PRU00339"/>
    </source>
</evidence>
<keyword evidence="2 3" id="KW-0802">TPR repeat</keyword>
<sequence>MKKNLLLLSFIFSSFNFYAQDKTIAEDCFKKADYKCAEEQYSKLAQNEKIQQIQSEYYNNLGTSQRRLGKTNLAFKSYESALKANPMSASVYANLGSIHGQKGSKQKALEYLSKGLQIEPESADMYLTRAKIYESLGKKDLAAKDLNQILSFAPDNIYARTGLANLKKNSGDLEGSLQDYNQLISEKPESLLYSGRADVYFKLKKNKEALADVNKAISIDPKFAQAHVNKALILFDLSKPKEACSSLDKAVSLGYEKPLLLEYYEKCDKKEK</sequence>
<dbReference type="Proteomes" id="UP000267524">
    <property type="component" value="Unassembled WGS sequence"/>
</dbReference>
<evidence type="ECO:0000256" key="4">
    <source>
        <dbReference type="SAM" id="SignalP"/>
    </source>
</evidence>
<feature type="repeat" description="TPR" evidence="3">
    <location>
        <begin position="123"/>
        <end position="156"/>
    </location>
</feature>
<dbReference type="Pfam" id="PF13414">
    <property type="entry name" value="TPR_11"/>
    <property type="match status" value="1"/>
</dbReference>
<feature type="signal peptide" evidence="4">
    <location>
        <begin position="1"/>
        <end position="19"/>
    </location>
</feature>
<dbReference type="SMART" id="SM00028">
    <property type="entry name" value="TPR"/>
    <property type="match status" value="6"/>
</dbReference>
<evidence type="ECO:0000313" key="5">
    <source>
        <dbReference type="EMBL" id="RMZ59812.1"/>
    </source>
</evidence>
<dbReference type="PROSITE" id="PS50005">
    <property type="entry name" value="TPR"/>
    <property type="match status" value="4"/>
</dbReference>
<dbReference type="Gene3D" id="1.25.40.10">
    <property type="entry name" value="Tetratricopeptide repeat domain"/>
    <property type="match status" value="2"/>
</dbReference>
<keyword evidence="4" id="KW-0732">Signal</keyword>
<accession>A0A3M7LE93</accession>
<dbReference type="Pfam" id="PF13181">
    <property type="entry name" value="TPR_8"/>
    <property type="match status" value="1"/>
</dbReference>
<reference evidence="5 6" key="1">
    <citation type="submission" date="2018-08" db="EMBL/GenBank/DDBJ databases">
        <title>Chryseobacterium nematophagum: a novel matrix digesting pathogen of nematodes.</title>
        <authorList>
            <person name="Page A."/>
            <person name="Roberts M."/>
            <person name="Felix M.-A."/>
            <person name="Weir W."/>
        </authorList>
    </citation>
    <scope>NUCLEOTIDE SEQUENCE [LARGE SCALE GENOMIC DNA]</scope>
    <source>
        <strain evidence="5 6">JUb275</strain>
    </source>
</reference>
<dbReference type="SUPFAM" id="SSF48452">
    <property type="entry name" value="TPR-like"/>
    <property type="match status" value="1"/>
</dbReference>
<dbReference type="PROSITE" id="PS50293">
    <property type="entry name" value="TPR_REGION"/>
    <property type="match status" value="1"/>
</dbReference>
<dbReference type="GO" id="GO:0046813">
    <property type="term" value="P:receptor-mediated virion attachment to host cell"/>
    <property type="evidence" value="ECO:0007669"/>
    <property type="project" value="TreeGrafter"/>
</dbReference>
<feature type="repeat" description="TPR" evidence="3">
    <location>
        <begin position="190"/>
        <end position="223"/>
    </location>
</feature>
<dbReference type="PANTHER" id="PTHR44858">
    <property type="entry name" value="TETRATRICOPEPTIDE REPEAT PROTEIN 6"/>
    <property type="match status" value="1"/>
</dbReference>
<evidence type="ECO:0000256" key="2">
    <source>
        <dbReference type="ARBA" id="ARBA00022803"/>
    </source>
</evidence>
<feature type="repeat" description="TPR" evidence="3">
    <location>
        <begin position="89"/>
        <end position="122"/>
    </location>
</feature>
<gene>
    <name evidence="5" type="ORF">D1632_09375</name>
</gene>
<name>A0A3M7LE93_9FLAO</name>
<proteinExistence type="predicted"/>
<dbReference type="RefSeq" id="WP_122546938.1">
    <property type="nucleotide sequence ID" value="NZ_QWIV01000013.1"/>
</dbReference>
<dbReference type="EMBL" id="QWIV01000013">
    <property type="protein sequence ID" value="RMZ59812.1"/>
    <property type="molecule type" value="Genomic_DNA"/>
</dbReference>
<dbReference type="InterPro" id="IPR050498">
    <property type="entry name" value="Ycf3"/>
</dbReference>
<comment type="caution">
    <text evidence="5">The sequence shown here is derived from an EMBL/GenBank/DDBJ whole genome shotgun (WGS) entry which is preliminary data.</text>
</comment>
<dbReference type="InterPro" id="IPR011990">
    <property type="entry name" value="TPR-like_helical_dom_sf"/>
</dbReference>
<dbReference type="GO" id="GO:0009279">
    <property type="term" value="C:cell outer membrane"/>
    <property type="evidence" value="ECO:0007669"/>
    <property type="project" value="TreeGrafter"/>
</dbReference>
<keyword evidence="1" id="KW-0677">Repeat</keyword>